<organism evidence="1 2">
    <name type="scientific">Blepharisma stoltei</name>
    <dbReference type="NCBI Taxonomy" id="1481888"/>
    <lineage>
        <taxon>Eukaryota</taxon>
        <taxon>Sar</taxon>
        <taxon>Alveolata</taxon>
        <taxon>Ciliophora</taxon>
        <taxon>Postciliodesmatophora</taxon>
        <taxon>Heterotrichea</taxon>
        <taxon>Heterotrichida</taxon>
        <taxon>Blepharismidae</taxon>
        <taxon>Blepharisma</taxon>
    </lineage>
</organism>
<gene>
    <name evidence="1" type="ORF">BSTOLATCC_MIC56919</name>
</gene>
<dbReference type="AlphaFoldDB" id="A0AAU9K3N8"/>
<evidence type="ECO:0000313" key="1">
    <source>
        <dbReference type="EMBL" id="CAG9332626.1"/>
    </source>
</evidence>
<accession>A0AAU9K3N8</accession>
<protein>
    <submittedName>
        <fullName evidence="1">Uncharacterized protein</fullName>
    </submittedName>
</protein>
<dbReference type="Proteomes" id="UP001162131">
    <property type="component" value="Unassembled WGS sequence"/>
</dbReference>
<evidence type="ECO:0000313" key="2">
    <source>
        <dbReference type="Proteomes" id="UP001162131"/>
    </source>
</evidence>
<name>A0AAU9K3N8_9CILI</name>
<keyword evidence="2" id="KW-1185">Reference proteome</keyword>
<reference evidence="1" key="1">
    <citation type="submission" date="2021-09" db="EMBL/GenBank/DDBJ databases">
        <authorList>
            <consortium name="AG Swart"/>
            <person name="Singh M."/>
            <person name="Singh A."/>
            <person name="Seah K."/>
            <person name="Emmerich C."/>
        </authorList>
    </citation>
    <scope>NUCLEOTIDE SEQUENCE</scope>
    <source>
        <strain evidence="1">ATCC30299</strain>
    </source>
</reference>
<comment type="caution">
    <text evidence="1">The sequence shown here is derived from an EMBL/GenBank/DDBJ whole genome shotgun (WGS) entry which is preliminary data.</text>
</comment>
<proteinExistence type="predicted"/>
<dbReference type="EMBL" id="CAJZBQ010000055">
    <property type="protein sequence ID" value="CAG9332626.1"/>
    <property type="molecule type" value="Genomic_DNA"/>
</dbReference>
<sequence>MLTIFIMDNILQSPANITDKARILDEKYKLSAVGCLVHFLKTNGHSTFESLVDYIKLKKDELLTTKGGKFSKPASGIANYVLGWYPKIFLVNSQLRYYLDEEEAAKHELEFKNKEANKQENDNFFPIHSKREDEASIQRRKAMKRIRFTIESDLKKSREEYSPITKAYLVLTSYDNEAITDLKKLIRKTYTELILSKNF</sequence>